<evidence type="ECO:0000313" key="1">
    <source>
        <dbReference type="EMBL" id="OHT15239.1"/>
    </source>
</evidence>
<dbReference type="EMBL" id="MLAK01000250">
    <property type="protein sequence ID" value="OHT15239.1"/>
    <property type="molecule type" value="Genomic_DNA"/>
</dbReference>
<proteinExistence type="predicted"/>
<sequence>MESIEKQLITSLITILITSQTTDSTTIYHSLKRLPQFQTAANYMIDLLTKSTDLNVKTRSAKLYFNYIKEKSHQLSTLDHSIIFDHFKTLVCETPPLSSIDDYKLYAEGLILLIKSMTTFSPSSLYSTIISWSNDFTATALYALSTIDESFIGHCLSTIVLNYNEKMSTIAPLSFLFQSFTQETVNATVSEFFVSKNVLKKVQDTIIEFFKTTDDTQELKFTLGFSLLGSILHFLPDADSRSFYLNISHHIFNIVKNCDNKMRITALEALCNLPVTDGDGTFNVAMQISSIVPAFAKSITDFDGDAANRLIDFIDRRSIEKCQFAEIIKQLFDYPDQVNSAALLACRYDLVEKFNSQIFPEICENEIQGLTCCFAIEYLNDHHKLERSASKSIIKTILSATKFQNRILNKELPRSFDQLLSVLKLEDVLIEFYENCHFLLDSITMVDKIISILISFSNQQKEFNGLEKIASDESFSEKVYPFLLKFVVSEKDTKLFLSYLFIIGFLNSAKTGKLVDVGSLSDYPISQIFEILIPESCIDILHEKALQDIDKIEGASIVAISLKNTSKPNPATITQSIMNKNPFNDLLFERFFSSAAYLNSDETIKYLAQITLFEDKKEESTFIKRTMMSFFFQEMPPTPKFNPETLLNILNYVSTLKMKPSSVSLLFRLFNSIYDNDGKSLFIFTKLCKQHQKCNISDQFIQFIITSDFFVETIPDFLYHVEELGSEILCKALNTYFTFSSSQNFRLFCESAFANYQIKNEKDDESTINNSNSENTEQLCFNLLAEQLLKKTDIYKMMSFALQLCQYRIIGCSKETISKLTIQTAMNILSNDDNLKTLCQNVLQEMYLKDKNELPVNQITSVPFNEAVDNICLFFDVIVESEIFQEFSEAIINMICEVTPIELPIAALALSICKKQKFSQKLILYLTKEGYTNHAFIKYLVENAISEAINSHNYQDFIDTLVTNNDLSNKFSRELIVKQFKFNENYHKELINYVFSLFMKDFKTKLNDNDVQTGKVQLYLLICASNTVKEDDYRLIWLSCFVFSNFYRSANHLSIIPKRECRVVLNNSIKSIFSRLRFECPEIEDRDVVLIESFAKRIAQFIFSLTTEDIKAVFKARKEIHFKKIIPSDIIVVSTLVLSYLLKLYSRLKHPNTSSTNLNLLLNENNQNTNQESQESNNNNKQKNNEDEELDYLTTDIAELSIFGKDEACRIISAKFATLFTGSNLKLFSEENRQKLLNCAIRSLITPDKITQNPNVIFLSTLLTVTPKESIFKEKKRLLESITKCFDMKEIVGIEILLDSLQSIVSVDPAIEPFNNMGQISIPRLFILSVNDSEVIRRKSTEILKLLSRNDDFITGFVEILGIDAVTIFGNFFVDWSSKNGLNKYSLELLVKISHALKSKTNKNTIANFLKKVGAILLPIVYDSGSNSSLQALSIEILSVLME</sequence>
<dbReference type="VEuPathDB" id="TrichDB:TRFO_14266"/>
<evidence type="ECO:0000313" key="2">
    <source>
        <dbReference type="Proteomes" id="UP000179807"/>
    </source>
</evidence>
<name>A0A1J4KVH3_9EUKA</name>
<comment type="caution">
    <text evidence="1">The sequence shown here is derived from an EMBL/GenBank/DDBJ whole genome shotgun (WGS) entry which is preliminary data.</text>
</comment>
<accession>A0A1J4KVH3</accession>
<dbReference type="GeneID" id="94832421"/>
<dbReference type="Proteomes" id="UP000179807">
    <property type="component" value="Unassembled WGS sequence"/>
</dbReference>
<reference evidence="1" key="1">
    <citation type="submission" date="2016-10" db="EMBL/GenBank/DDBJ databases">
        <authorList>
            <person name="Benchimol M."/>
            <person name="Almeida L.G."/>
            <person name="Vasconcelos A.T."/>
            <person name="Perreira-Neves A."/>
            <person name="Rosa I.A."/>
            <person name="Tasca T."/>
            <person name="Bogo M.R."/>
            <person name="de Souza W."/>
        </authorList>
    </citation>
    <scope>NUCLEOTIDE SEQUENCE [LARGE SCALE GENOMIC DNA]</scope>
    <source>
        <strain evidence="1">K</strain>
    </source>
</reference>
<gene>
    <name evidence="1" type="ORF">TRFO_14266</name>
</gene>
<protein>
    <submittedName>
        <fullName evidence="1">Uncharacterized protein</fullName>
    </submittedName>
</protein>
<organism evidence="1 2">
    <name type="scientific">Tritrichomonas foetus</name>
    <dbReference type="NCBI Taxonomy" id="1144522"/>
    <lineage>
        <taxon>Eukaryota</taxon>
        <taxon>Metamonada</taxon>
        <taxon>Parabasalia</taxon>
        <taxon>Tritrichomonadida</taxon>
        <taxon>Tritrichomonadidae</taxon>
        <taxon>Tritrichomonas</taxon>
    </lineage>
</organism>
<dbReference type="RefSeq" id="XP_068368375.1">
    <property type="nucleotide sequence ID" value="XM_068497717.1"/>
</dbReference>
<keyword evidence="2" id="KW-1185">Reference proteome</keyword>